<feature type="region of interest" description="Disordered" evidence="1">
    <location>
        <begin position="683"/>
        <end position="708"/>
    </location>
</feature>
<accession>A0A812KXP0</accession>
<evidence type="ECO:0000256" key="1">
    <source>
        <dbReference type="SAM" id="MobiDB-lite"/>
    </source>
</evidence>
<comment type="caution">
    <text evidence="2">The sequence shown here is derived from an EMBL/GenBank/DDBJ whole genome shotgun (WGS) entry which is preliminary data.</text>
</comment>
<reference evidence="2" key="1">
    <citation type="submission" date="2021-02" db="EMBL/GenBank/DDBJ databases">
        <authorList>
            <person name="Dougan E. K."/>
            <person name="Rhodes N."/>
            <person name="Thang M."/>
            <person name="Chan C."/>
        </authorList>
    </citation>
    <scope>NUCLEOTIDE SEQUENCE</scope>
</reference>
<gene>
    <name evidence="2" type="ORF">SNAT2548_LOCUS9952</name>
</gene>
<proteinExistence type="predicted"/>
<dbReference type="EMBL" id="CAJNDS010000801">
    <property type="protein sequence ID" value="CAE7234863.1"/>
    <property type="molecule type" value="Genomic_DNA"/>
</dbReference>
<organism evidence="2 3">
    <name type="scientific">Symbiodinium natans</name>
    <dbReference type="NCBI Taxonomy" id="878477"/>
    <lineage>
        <taxon>Eukaryota</taxon>
        <taxon>Sar</taxon>
        <taxon>Alveolata</taxon>
        <taxon>Dinophyceae</taxon>
        <taxon>Suessiales</taxon>
        <taxon>Symbiodiniaceae</taxon>
        <taxon>Symbiodinium</taxon>
    </lineage>
</organism>
<protein>
    <recommendedName>
        <fullName evidence="4">Apple domain-containing protein</fullName>
    </recommendedName>
</protein>
<evidence type="ECO:0008006" key="4">
    <source>
        <dbReference type="Google" id="ProtNLM"/>
    </source>
</evidence>
<dbReference type="Proteomes" id="UP000604046">
    <property type="component" value="Unassembled WGS sequence"/>
</dbReference>
<feature type="compositionally biased region" description="Polar residues" evidence="1">
    <location>
        <begin position="685"/>
        <end position="700"/>
    </location>
</feature>
<dbReference type="AlphaFoldDB" id="A0A812KXP0"/>
<name>A0A812KXP0_9DINO</name>
<keyword evidence="3" id="KW-1185">Reference proteome</keyword>
<evidence type="ECO:0000313" key="3">
    <source>
        <dbReference type="Proteomes" id="UP000604046"/>
    </source>
</evidence>
<evidence type="ECO:0000313" key="2">
    <source>
        <dbReference type="EMBL" id="CAE7234863.1"/>
    </source>
</evidence>
<sequence length="708" mass="77010">MLIDDPSTSTPDDYSLHPCECFPESWGTSAPVTSKSFQQVPPGSNNAFRPLAVRLLQGGPMCPQESLQDIKYGSDEARCQAYCETKACSFFWAGSFHGEKQCRLYSACRFLVQTENAQGSLMAVSRTGKFCHRADPTKCFGSYLRRSFLGAGTEPTKASVPGGPCPYEDLARQCDWQLILGGPVQDCYRCDYAVLDDMSWQQKRPLPETFSSGQQLRVACWSAHFAPVTAAAMPGKVPDKYTVSCAAGSWFGPKGQALQEFACGACVQLVRPGYATHQSQHRQELYFSPSVKMQVIVDGGHQAALLPDSRHMPLAFDWPSTCIGYFTSGDDCHADRLFQVKRVQTPVTNCRSWEGYSWMCTGINHTGLSGWQSADTVSCLSREGGNLVLKETTFDWCKTASLDIIDGEFGGPGPGEFCPRSAAEGPDRVSFFLATDVSLLQFRKEGKMRTAWRSCLIITWPDNTYFTAESPKSAEDDSFQLRGAGSDSCVEVTTIQANGSLGLTVGACQNPAGGLPQHQAMNEKALRESMMARLQFQNKVNGKCSPDQWPNCKVSSECSDSNHGALTGVSLEGKQLPCSTTPISTSRDYATGWIDFGTKSAKYEVQCPDGTVLSAFHYVYRSGQGQFSYTCVRATALGSCQNVAISAEGLEAACPKGAALQSFVLKKGPDLKRLAESRRFCFPEPQSSCSPAESRGSSGWSIVPRPGP</sequence>